<dbReference type="NCBIfam" id="NF003964">
    <property type="entry name" value="PRK05456.1"/>
    <property type="match status" value="1"/>
</dbReference>
<sequence length="186" mass="20158">MPVKFEATTIVAVRHHGQNAMAGDGQVTMGEKVIMKGTAKKVRRIYDGKVIVGFAGSVADAFNLEEKFENRLSEYSGNLERAAVELAQDWRKDASLQKLEALLIVMDKKDMLLVSGSGEVIAPDDDILAIGSGGNFALAAATAMHHHSPEMSAKEIAENAIDIAGSIDIFTNHNIISEDFEDQEEK</sequence>
<dbReference type="CDD" id="cd01913">
    <property type="entry name" value="protease_HslV"/>
    <property type="match status" value="1"/>
</dbReference>
<name>A0A4R5NLZ7_9LACO</name>
<dbReference type="GO" id="GO:0046872">
    <property type="term" value="F:metal ion binding"/>
    <property type="evidence" value="ECO:0007669"/>
    <property type="project" value="UniProtKB-KW"/>
</dbReference>
<comment type="subunit">
    <text evidence="8">A double ring-shaped homohexamer of HslV is capped on each side by a ring-shaped HslU homohexamer. The assembly of the HslU/HslV complex is dependent on binding of ATP.</text>
</comment>
<dbReference type="OrthoDB" id="9804884at2"/>
<feature type="active site" evidence="8">
    <location>
        <position position="8"/>
    </location>
</feature>
<dbReference type="GO" id="GO:0005839">
    <property type="term" value="C:proteasome core complex"/>
    <property type="evidence" value="ECO:0007669"/>
    <property type="project" value="InterPro"/>
</dbReference>
<keyword evidence="7 8" id="KW-0915">Sodium</keyword>
<comment type="similarity">
    <text evidence="2 8">Belongs to the peptidase T1B family. HslV subfamily.</text>
</comment>
<keyword evidence="6 8" id="KW-0378">Hydrolase</keyword>
<feature type="binding site" evidence="8">
    <location>
        <position position="168"/>
    </location>
    <ligand>
        <name>Na(+)</name>
        <dbReference type="ChEBI" id="CHEBI:29101"/>
    </ligand>
</feature>
<comment type="subcellular location">
    <subcellularLocation>
        <location evidence="1 8">Cytoplasm</location>
    </subcellularLocation>
</comment>
<keyword evidence="5 8" id="KW-0479">Metal-binding</keyword>
<evidence type="ECO:0000256" key="1">
    <source>
        <dbReference type="ARBA" id="ARBA00004496"/>
    </source>
</evidence>
<evidence type="ECO:0000256" key="4">
    <source>
        <dbReference type="ARBA" id="ARBA00022670"/>
    </source>
</evidence>
<dbReference type="STRING" id="1122149.FD44_GL001886"/>
<dbReference type="GO" id="GO:0004298">
    <property type="term" value="F:threonine-type endopeptidase activity"/>
    <property type="evidence" value="ECO:0007669"/>
    <property type="project" value="UniProtKB-KW"/>
</dbReference>
<evidence type="ECO:0000313" key="9">
    <source>
        <dbReference type="EMBL" id="TDG76250.1"/>
    </source>
</evidence>
<evidence type="ECO:0000256" key="5">
    <source>
        <dbReference type="ARBA" id="ARBA00022723"/>
    </source>
</evidence>
<evidence type="ECO:0000256" key="2">
    <source>
        <dbReference type="ARBA" id="ARBA00006053"/>
    </source>
</evidence>
<dbReference type="PROSITE" id="PS51476">
    <property type="entry name" value="PROTEASOME_BETA_2"/>
    <property type="match status" value="1"/>
</dbReference>
<comment type="caution">
    <text evidence="9">The sequence shown here is derived from an EMBL/GenBank/DDBJ whole genome shotgun (WGS) entry which is preliminary data.</text>
</comment>
<dbReference type="PANTHER" id="PTHR32194:SF0">
    <property type="entry name" value="ATP-DEPENDENT PROTEASE SUBUNIT HSLV"/>
    <property type="match status" value="1"/>
</dbReference>
<proteinExistence type="inferred from homology"/>
<dbReference type="EC" id="3.4.25.2" evidence="8"/>
<dbReference type="SUPFAM" id="SSF56235">
    <property type="entry name" value="N-terminal nucleophile aminohydrolases (Ntn hydrolases)"/>
    <property type="match status" value="1"/>
</dbReference>
<comment type="catalytic activity">
    <reaction evidence="8">
        <text>ATP-dependent cleavage of peptide bonds with broad specificity.</text>
        <dbReference type="EC" id="3.4.25.2"/>
    </reaction>
</comment>
<dbReference type="HAMAP" id="MF_00248">
    <property type="entry name" value="HslV"/>
    <property type="match status" value="1"/>
</dbReference>
<evidence type="ECO:0000256" key="7">
    <source>
        <dbReference type="ARBA" id="ARBA00023053"/>
    </source>
</evidence>
<keyword evidence="4 8" id="KW-0645">Protease</keyword>
<dbReference type="Gene3D" id="3.60.20.10">
    <property type="entry name" value="Glutamine Phosphoribosylpyrophosphate, subunit 1, domain 1"/>
    <property type="match status" value="1"/>
</dbReference>
<comment type="function">
    <text evidence="8">Protease subunit of a proteasome-like degradation complex believed to be a general protein degrading machinery.</text>
</comment>
<dbReference type="GO" id="GO:0051603">
    <property type="term" value="P:proteolysis involved in protein catabolic process"/>
    <property type="evidence" value="ECO:0007669"/>
    <property type="project" value="InterPro"/>
</dbReference>
<keyword evidence="8" id="KW-0888">Threonine protease</keyword>
<dbReference type="InterPro" id="IPR029055">
    <property type="entry name" value="Ntn_hydrolases_N"/>
</dbReference>
<dbReference type="InterPro" id="IPR022281">
    <property type="entry name" value="ATP-dep_Prtase_HsIV_su"/>
</dbReference>
<gene>
    <name evidence="8" type="primary">hslV</name>
    <name evidence="9" type="ORF">C5L31_000863</name>
</gene>
<protein>
    <recommendedName>
        <fullName evidence="8">ATP-dependent protease subunit HslV</fullName>
        <ecNumber evidence="8">3.4.25.2</ecNumber>
    </recommendedName>
</protein>
<keyword evidence="10" id="KW-1185">Reference proteome</keyword>
<evidence type="ECO:0000256" key="3">
    <source>
        <dbReference type="ARBA" id="ARBA00022490"/>
    </source>
</evidence>
<evidence type="ECO:0000256" key="8">
    <source>
        <dbReference type="HAMAP-Rule" id="MF_00248"/>
    </source>
</evidence>
<feature type="binding site" evidence="8">
    <location>
        <position position="171"/>
    </location>
    <ligand>
        <name>Na(+)</name>
        <dbReference type="ChEBI" id="CHEBI:29101"/>
    </ligand>
</feature>
<evidence type="ECO:0000256" key="6">
    <source>
        <dbReference type="ARBA" id="ARBA00022801"/>
    </source>
</evidence>
<comment type="activity regulation">
    <text evidence="8">Allosterically activated by HslU binding.</text>
</comment>
<reference evidence="9 10" key="1">
    <citation type="journal article" date="2019" name="Appl. Microbiol. Biotechnol.">
        <title>Uncovering carbohydrate metabolism through a genotype-phenotype association study of 56 lactic acid bacteria genomes.</title>
        <authorList>
            <person name="Buron-Moles G."/>
            <person name="Chailyan A."/>
            <person name="Dolejs I."/>
            <person name="Forster J."/>
            <person name="Miks M.H."/>
        </authorList>
    </citation>
    <scope>NUCLEOTIDE SEQUENCE [LARGE SCALE GENOMIC DNA]</scope>
    <source>
        <strain evidence="9 10">ATCC 49373</strain>
    </source>
</reference>
<dbReference type="Pfam" id="PF00227">
    <property type="entry name" value="Proteasome"/>
    <property type="match status" value="1"/>
</dbReference>
<dbReference type="InterPro" id="IPR001353">
    <property type="entry name" value="Proteasome_sua/b"/>
</dbReference>
<accession>A0A4R5NLZ7</accession>
<dbReference type="AlphaFoldDB" id="A0A4R5NLZ7"/>
<organism evidence="9 10">
    <name type="scientific">Secundilactobacillus malefermentans</name>
    <dbReference type="NCBI Taxonomy" id="176292"/>
    <lineage>
        <taxon>Bacteria</taxon>
        <taxon>Bacillati</taxon>
        <taxon>Bacillota</taxon>
        <taxon>Bacilli</taxon>
        <taxon>Lactobacillales</taxon>
        <taxon>Lactobacillaceae</taxon>
        <taxon>Secundilactobacillus</taxon>
    </lineage>
</organism>
<keyword evidence="8" id="KW-0021">Allosteric enzyme</keyword>
<dbReference type="NCBIfam" id="TIGR03692">
    <property type="entry name" value="ATP_dep_HslV"/>
    <property type="match status" value="1"/>
</dbReference>
<dbReference type="RefSeq" id="WP_010619801.1">
    <property type="nucleotide sequence ID" value="NZ_CP042371.1"/>
</dbReference>
<dbReference type="InterPro" id="IPR023333">
    <property type="entry name" value="Proteasome_suB-type"/>
</dbReference>
<feature type="binding site" evidence="8">
    <location>
        <position position="165"/>
    </location>
    <ligand>
        <name>Na(+)</name>
        <dbReference type="ChEBI" id="CHEBI:29101"/>
    </ligand>
</feature>
<evidence type="ECO:0000313" key="10">
    <source>
        <dbReference type="Proteomes" id="UP000294854"/>
    </source>
</evidence>
<dbReference type="EMBL" id="PUFO01000061">
    <property type="protein sequence ID" value="TDG76250.1"/>
    <property type="molecule type" value="Genomic_DNA"/>
</dbReference>
<dbReference type="Proteomes" id="UP000294854">
    <property type="component" value="Unassembled WGS sequence"/>
</dbReference>
<dbReference type="GO" id="GO:0009376">
    <property type="term" value="C:HslUV protease complex"/>
    <property type="evidence" value="ECO:0007669"/>
    <property type="project" value="UniProtKB-UniRule"/>
</dbReference>
<keyword evidence="3 8" id="KW-0963">Cytoplasm</keyword>
<dbReference type="PANTHER" id="PTHR32194">
    <property type="entry name" value="METALLOPROTEASE TLDD"/>
    <property type="match status" value="1"/>
</dbReference>